<reference evidence="1" key="1">
    <citation type="journal article" date="2013" name="BMC Genomics">
        <title>Unscrambling butterfly oogenesis.</title>
        <authorList>
            <person name="Carter J.M."/>
            <person name="Baker S.C."/>
            <person name="Pink R."/>
            <person name="Carter D.R."/>
            <person name="Collins A."/>
            <person name="Tomlin J."/>
            <person name="Gibbs M."/>
            <person name="Breuker C.J."/>
        </authorList>
    </citation>
    <scope>NUCLEOTIDE SEQUENCE</scope>
    <source>
        <tissue evidence="1">Ovary</tissue>
    </source>
</reference>
<name>S4NMH9_9NEOP</name>
<evidence type="ECO:0000313" key="1">
    <source>
        <dbReference type="EMBL" id="JAA78259.1"/>
    </source>
</evidence>
<dbReference type="EMBL" id="GAIX01014301">
    <property type="protein sequence ID" value="JAA78259.1"/>
    <property type="molecule type" value="Transcribed_RNA"/>
</dbReference>
<proteinExistence type="predicted"/>
<reference evidence="1" key="2">
    <citation type="submission" date="2013-05" db="EMBL/GenBank/DDBJ databases">
        <authorList>
            <person name="Carter J.-M."/>
            <person name="Baker S.C."/>
            <person name="Pink R."/>
            <person name="Carter D.R.F."/>
            <person name="Collins A."/>
            <person name="Tomlin J."/>
            <person name="Gibbs M."/>
            <person name="Breuker C.J."/>
        </authorList>
    </citation>
    <scope>NUCLEOTIDE SEQUENCE</scope>
    <source>
        <tissue evidence="1">Ovary</tissue>
    </source>
</reference>
<protein>
    <submittedName>
        <fullName evidence="1">Uncharacterized protein</fullName>
    </submittedName>
</protein>
<organism evidence="1">
    <name type="scientific">Pararge aegeria</name>
    <name type="common">speckled wood butterfly</name>
    <dbReference type="NCBI Taxonomy" id="116150"/>
    <lineage>
        <taxon>Eukaryota</taxon>
        <taxon>Metazoa</taxon>
        <taxon>Ecdysozoa</taxon>
        <taxon>Arthropoda</taxon>
        <taxon>Hexapoda</taxon>
        <taxon>Insecta</taxon>
        <taxon>Pterygota</taxon>
        <taxon>Neoptera</taxon>
        <taxon>Endopterygota</taxon>
        <taxon>Lepidoptera</taxon>
        <taxon>Glossata</taxon>
        <taxon>Ditrysia</taxon>
        <taxon>Papilionoidea</taxon>
        <taxon>Nymphalidae</taxon>
        <taxon>Satyrinae</taxon>
        <taxon>Satyrini</taxon>
        <taxon>Parargina</taxon>
        <taxon>Pararge</taxon>
    </lineage>
</organism>
<sequence>MDIINFNPVLLSSNTGFNLLYNSCFVPVLPVGKIDLLMIFIHLKLVSNIKRTRYILMIVSTMPLSFPNFTRNFA</sequence>
<dbReference type="AlphaFoldDB" id="S4NMH9"/>
<accession>S4NMH9</accession>